<dbReference type="RefSeq" id="WP_076379102.1">
    <property type="nucleotide sequence ID" value="NZ_FTMG01000030.1"/>
</dbReference>
<accession>A0ABR6PXR2</accession>
<protein>
    <recommendedName>
        <fullName evidence="1">Arm DNA-binding domain-containing protein</fullName>
    </recommendedName>
</protein>
<organism evidence="2 3">
    <name type="scientific">Mucilaginibacter lappiensis</name>
    <dbReference type="NCBI Taxonomy" id="354630"/>
    <lineage>
        <taxon>Bacteria</taxon>
        <taxon>Pseudomonadati</taxon>
        <taxon>Bacteroidota</taxon>
        <taxon>Sphingobacteriia</taxon>
        <taxon>Sphingobacteriales</taxon>
        <taxon>Sphingobacteriaceae</taxon>
        <taxon>Mucilaginibacter</taxon>
    </lineage>
</organism>
<proteinExistence type="predicted"/>
<dbReference type="Pfam" id="PF17293">
    <property type="entry name" value="Arm-DNA-bind_5"/>
    <property type="match status" value="1"/>
</dbReference>
<comment type="caution">
    <text evidence="2">The sequence shown here is derived from an EMBL/GenBank/DDBJ whole genome shotgun (WGS) entry which is preliminary data.</text>
</comment>
<gene>
    <name evidence="2" type="ORF">HDF23_005884</name>
</gene>
<sequence>MLEKTFGLLFFLKQPKNKEENTRFIYAKITVDGKAVELSTKRRCEQSRWNANAGRASGAKEATKELNQYLDSFEQHIFHVKKILNYSDLPISAQAMKDVLTGNIEKPKMILEVFQQHTWIFR</sequence>
<evidence type="ECO:0000259" key="1">
    <source>
        <dbReference type="Pfam" id="PF17293"/>
    </source>
</evidence>
<reference evidence="2 3" key="1">
    <citation type="submission" date="2020-08" db="EMBL/GenBank/DDBJ databases">
        <title>Genomic Encyclopedia of Type Strains, Phase IV (KMG-V): Genome sequencing to study the core and pangenomes of soil and plant-associated prokaryotes.</title>
        <authorList>
            <person name="Whitman W."/>
        </authorList>
    </citation>
    <scope>NUCLEOTIDE SEQUENCE [LARGE SCALE GENOMIC DNA]</scope>
    <source>
        <strain evidence="2 3">ANJLi2</strain>
    </source>
</reference>
<dbReference type="EMBL" id="JACHCB010000029">
    <property type="protein sequence ID" value="MBB6113101.1"/>
    <property type="molecule type" value="Genomic_DNA"/>
</dbReference>
<evidence type="ECO:0000313" key="3">
    <source>
        <dbReference type="Proteomes" id="UP000541583"/>
    </source>
</evidence>
<name>A0ABR6PXR2_9SPHI</name>
<feature type="domain" description="Arm DNA-binding" evidence="1">
    <location>
        <begin position="10"/>
        <end position="97"/>
    </location>
</feature>
<dbReference type="InterPro" id="IPR035386">
    <property type="entry name" value="Arm-DNA-bind_5"/>
</dbReference>
<dbReference type="Proteomes" id="UP000541583">
    <property type="component" value="Unassembled WGS sequence"/>
</dbReference>
<evidence type="ECO:0000313" key="2">
    <source>
        <dbReference type="EMBL" id="MBB6113101.1"/>
    </source>
</evidence>
<keyword evidence="3" id="KW-1185">Reference proteome</keyword>